<feature type="non-terminal residue" evidence="1">
    <location>
        <position position="1"/>
    </location>
</feature>
<name>X1I942_9ZZZZ</name>
<dbReference type="EMBL" id="BARU01030664">
    <property type="protein sequence ID" value="GAH65805.1"/>
    <property type="molecule type" value="Genomic_DNA"/>
</dbReference>
<gene>
    <name evidence="1" type="ORF">S03H2_48615</name>
</gene>
<evidence type="ECO:0000313" key="1">
    <source>
        <dbReference type="EMBL" id="GAH65805.1"/>
    </source>
</evidence>
<sequence>CLDLVDKYLGWAFAVYKWLETRNKSIKIVKFPFPSYRKGQDKMVKVTN</sequence>
<dbReference type="AlphaFoldDB" id="X1I942"/>
<protein>
    <submittedName>
        <fullName evidence="1">Uncharacterized protein</fullName>
    </submittedName>
</protein>
<comment type="caution">
    <text evidence="1">The sequence shown here is derived from an EMBL/GenBank/DDBJ whole genome shotgun (WGS) entry which is preliminary data.</text>
</comment>
<organism evidence="1">
    <name type="scientific">marine sediment metagenome</name>
    <dbReference type="NCBI Taxonomy" id="412755"/>
    <lineage>
        <taxon>unclassified sequences</taxon>
        <taxon>metagenomes</taxon>
        <taxon>ecological metagenomes</taxon>
    </lineage>
</organism>
<reference evidence="1" key="1">
    <citation type="journal article" date="2014" name="Front. Microbiol.">
        <title>High frequency of phylogenetically diverse reductive dehalogenase-homologous genes in deep subseafloor sedimentary metagenomes.</title>
        <authorList>
            <person name="Kawai M."/>
            <person name="Futagami T."/>
            <person name="Toyoda A."/>
            <person name="Takaki Y."/>
            <person name="Nishi S."/>
            <person name="Hori S."/>
            <person name="Arai W."/>
            <person name="Tsubouchi T."/>
            <person name="Morono Y."/>
            <person name="Uchiyama I."/>
            <person name="Ito T."/>
            <person name="Fujiyama A."/>
            <person name="Inagaki F."/>
            <person name="Takami H."/>
        </authorList>
    </citation>
    <scope>NUCLEOTIDE SEQUENCE</scope>
    <source>
        <strain evidence="1">Expedition CK06-06</strain>
    </source>
</reference>
<accession>X1I942</accession>
<proteinExistence type="predicted"/>